<dbReference type="Proteomes" id="UP000180133">
    <property type="component" value="Unassembled WGS sequence"/>
</dbReference>
<name>A0ABX3D4N5_9VIBR</name>
<proteinExistence type="predicted"/>
<sequence>MNQYVVRHNSLEEPVTTEGYISEINDFLCNHRSMSDEKKKTLPQELKTQFEETCLSDDNLKWIDSKNERLCLWLWDCMKLYSFEDIQLQPEEANVSEELRSFSEMFASTEGIESIADSIERDTKGKQSYITFGLNDSYNTPKEHYDAVITCLDMWQAPVRLKREFNDEHQKLWEDVANYGNFDWFVPVKKKDDEDWFFQYINKGLEDVVQPKKKPWDLSKMVSTAILRFDSWQPDFPREKKYFLKDMRKAWSQKKHRYKMKKDDRKAYSVVMHKDVNSHLEELAKSTGMSKNEFLEMLISSEYNNRVYSGQ</sequence>
<evidence type="ECO:0008006" key="3">
    <source>
        <dbReference type="Google" id="ProtNLM"/>
    </source>
</evidence>
<protein>
    <recommendedName>
        <fullName evidence="3">CopG family transcriptional regulator</fullName>
    </recommendedName>
</protein>
<organism evidence="1 2">
    <name type="scientific">Vibrio rotiferianus</name>
    <dbReference type="NCBI Taxonomy" id="190895"/>
    <lineage>
        <taxon>Bacteria</taxon>
        <taxon>Pseudomonadati</taxon>
        <taxon>Pseudomonadota</taxon>
        <taxon>Gammaproteobacteria</taxon>
        <taxon>Vibrionales</taxon>
        <taxon>Vibrionaceae</taxon>
        <taxon>Vibrio</taxon>
    </lineage>
</organism>
<keyword evidence="2" id="KW-1185">Reference proteome</keyword>
<gene>
    <name evidence="1" type="ORF">BI375_07935</name>
</gene>
<accession>A0ABX3D4N5</accession>
<dbReference type="EMBL" id="MKFT01000034">
    <property type="protein sequence ID" value="OHY90168.1"/>
    <property type="molecule type" value="Genomic_DNA"/>
</dbReference>
<dbReference type="RefSeq" id="WP_071234928.1">
    <property type="nucleotide sequence ID" value="NZ_KV861317.1"/>
</dbReference>
<comment type="caution">
    <text evidence="1">The sequence shown here is derived from an EMBL/GenBank/DDBJ whole genome shotgun (WGS) entry which is preliminary data.</text>
</comment>
<reference evidence="1 2" key="1">
    <citation type="submission" date="2016-09" db="EMBL/GenBank/DDBJ databases">
        <title>Isolation, identification and antibiotic sensitivity analysis of bacterial pathogen from juvenile Hippocampus erectus with tail-rotted disease.</title>
        <authorList>
            <person name="Yang Q."/>
        </authorList>
    </citation>
    <scope>NUCLEOTIDE SEQUENCE [LARGE SCALE GENOMIC DNA]</scope>
    <source>
        <strain evidence="1 2">HM-10</strain>
    </source>
</reference>
<evidence type="ECO:0000313" key="2">
    <source>
        <dbReference type="Proteomes" id="UP000180133"/>
    </source>
</evidence>
<evidence type="ECO:0000313" key="1">
    <source>
        <dbReference type="EMBL" id="OHY90168.1"/>
    </source>
</evidence>